<evidence type="ECO:0000313" key="18">
    <source>
        <dbReference type="EMBL" id="SSD59242.1"/>
    </source>
</evidence>
<evidence type="ECO:0000256" key="16">
    <source>
        <dbReference type="SAM" id="MobiDB-lite"/>
    </source>
</evidence>
<evidence type="ECO:0000256" key="10">
    <source>
        <dbReference type="ARBA" id="ARBA00023145"/>
    </source>
</evidence>
<evidence type="ECO:0000256" key="9">
    <source>
        <dbReference type="ARBA" id="ARBA00023136"/>
    </source>
</evidence>
<feature type="region of interest" description="Disordered" evidence="16">
    <location>
        <begin position="543"/>
        <end position="591"/>
    </location>
</feature>
<dbReference type="GO" id="GO:0008270">
    <property type="term" value="F:zinc ion binding"/>
    <property type="evidence" value="ECO:0007669"/>
    <property type="project" value="UniProtKB-KW"/>
</dbReference>
<dbReference type="SUPFAM" id="SSF57667">
    <property type="entry name" value="beta-beta-alpha zinc fingers"/>
    <property type="match status" value="1"/>
</dbReference>
<keyword evidence="6 15" id="KW-0863">Zinc-finger</keyword>
<dbReference type="InterPro" id="IPR036236">
    <property type="entry name" value="Znf_C2H2_sf"/>
</dbReference>
<dbReference type="PANTHER" id="PTHR24396">
    <property type="entry name" value="ZINC FINGER PROTEIN"/>
    <property type="match status" value="1"/>
</dbReference>
<dbReference type="GO" id="GO:0005886">
    <property type="term" value="C:plasma membrane"/>
    <property type="evidence" value="ECO:0007669"/>
    <property type="project" value="UniProtKB-SubCell"/>
</dbReference>
<evidence type="ECO:0000256" key="13">
    <source>
        <dbReference type="ARBA" id="ARBA00057128"/>
    </source>
</evidence>
<dbReference type="SMART" id="SM00355">
    <property type="entry name" value="ZnF_C2H2"/>
    <property type="match status" value="2"/>
</dbReference>
<evidence type="ECO:0000256" key="4">
    <source>
        <dbReference type="ARBA" id="ARBA00022723"/>
    </source>
</evidence>
<dbReference type="InterPro" id="IPR051643">
    <property type="entry name" value="Transcr_Reg_ZincFinger"/>
</dbReference>
<feature type="compositionally biased region" description="Polar residues" evidence="16">
    <location>
        <begin position="543"/>
        <end position="566"/>
    </location>
</feature>
<dbReference type="GO" id="GO:0000978">
    <property type="term" value="F:RNA polymerase II cis-regulatory region sequence-specific DNA binding"/>
    <property type="evidence" value="ECO:0007669"/>
    <property type="project" value="TreeGrafter"/>
</dbReference>
<evidence type="ECO:0000313" key="19">
    <source>
        <dbReference type="Proteomes" id="UP000262825"/>
    </source>
</evidence>
<evidence type="ECO:0000256" key="2">
    <source>
        <dbReference type="ARBA" id="ARBA00004413"/>
    </source>
</evidence>
<evidence type="ECO:0000259" key="17">
    <source>
        <dbReference type="PROSITE" id="PS50157"/>
    </source>
</evidence>
<keyword evidence="19" id="KW-1185">Reference proteome</keyword>
<evidence type="ECO:0000256" key="3">
    <source>
        <dbReference type="ARBA" id="ARBA00022475"/>
    </source>
</evidence>
<comment type="subcellular location">
    <subcellularLocation>
        <location evidence="2">Cell membrane</location>
        <topology evidence="2">Peripheral membrane protein</topology>
        <orientation evidence="2">Cytoplasmic side</orientation>
    </subcellularLocation>
    <subcellularLocation>
        <location evidence="1">Nucleus</location>
    </subcellularLocation>
</comment>
<evidence type="ECO:0000256" key="6">
    <source>
        <dbReference type="ARBA" id="ARBA00022771"/>
    </source>
</evidence>
<comment type="function">
    <text evidence="13">Transcription factor involved in the regulation of gene expression in response to extracellular amino acid levels. Synthesized as latent cytoplasmic precursor, which, upon a signal initiated by the plasma membrane SPS (SSY1-PTR3-SSY5) amino acid sensor system, becomes proteolytically activated and relocates to the nucleus, where it induces the expression of SPS-sensor-regulated genes, including the amino-acid permeases AGP1, BAP2, BAP3 and GNP1. Binding to promoters is facilitated by DAL81. Involved in the repression of genes subject to nitrogen catabolite repression and genes involved in stress response. Negatively regulated by inner nuclear membrane proteins ASI1, ASI2 and ASI3, which prevent unprocessed precursor forms that escape cytoplasmic anchoring from inducing SPS-sensor-regulated genes. May be involved in pre-tRNA splicing.</text>
</comment>
<dbReference type="PROSITE" id="PS00028">
    <property type="entry name" value="ZINC_FINGER_C2H2_1"/>
    <property type="match status" value="1"/>
</dbReference>
<dbReference type="AlphaFoldDB" id="A0A376B3P8"/>
<gene>
    <name evidence="18" type="ORF">SCODWIG_01003</name>
</gene>
<keyword evidence="3" id="KW-1003">Cell membrane</keyword>
<dbReference type="Proteomes" id="UP000262825">
    <property type="component" value="Unassembled WGS sequence"/>
</dbReference>
<feature type="compositionally biased region" description="Low complexity" evidence="16">
    <location>
        <begin position="184"/>
        <end position="200"/>
    </location>
</feature>
<dbReference type="GO" id="GO:0000981">
    <property type="term" value="F:DNA-binding transcription factor activity, RNA polymerase II-specific"/>
    <property type="evidence" value="ECO:0007669"/>
    <property type="project" value="TreeGrafter"/>
</dbReference>
<keyword evidence="10" id="KW-0865">Zymogen</keyword>
<dbReference type="FunFam" id="3.30.160.60:FF:002194">
    <property type="entry name" value="STP1p Transcription factor"/>
    <property type="match status" value="1"/>
</dbReference>
<keyword evidence="9" id="KW-0472">Membrane</keyword>
<feature type="compositionally biased region" description="Polar residues" evidence="16">
    <location>
        <begin position="201"/>
        <end position="218"/>
    </location>
</feature>
<proteinExistence type="predicted"/>
<evidence type="ECO:0000256" key="8">
    <source>
        <dbReference type="ARBA" id="ARBA00023125"/>
    </source>
</evidence>
<dbReference type="GO" id="GO:0005634">
    <property type="term" value="C:nucleus"/>
    <property type="evidence" value="ECO:0007669"/>
    <property type="project" value="UniProtKB-SubCell"/>
</dbReference>
<evidence type="ECO:0000256" key="11">
    <source>
        <dbReference type="ARBA" id="ARBA00023242"/>
    </source>
</evidence>
<evidence type="ECO:0000256" key="12">
    <source>
        <dbReference type="ARBA" id="ARBA00038616"/>
    </source>
</evidence>
<dbReference type="GO" id="GO:0045944">
    <property type="term" value="P:positive regulation of transcription by RNA polymerase II"/>
    <property type="evidence" value="ECO:0007669"/>
    <property type="project" value="UniProtKB-ARBA"/>
</dbReference>
<keyword evidence="4" id="KW-0479">Metal-binding</keyword>
<sequence length="705" mass="77781">MANPGLLTTNDNSNNKESFIKRISVGIVRFFTNITNTVIVSKDTKEVKGEKDIKIATAKLTNNNNEQKARKNSADIPIATTNNENIPNNNNNTKNNSPLFPKTINIDSSLAINSTAIPCSMDISTLASPALSTTNCIDTNDNNLGINNVVEFKGCSSSDSSLNRYIASITKQEGTDTNITTATTTTTTNNNNNNFMTTNTPVSPDISTSTANPTTNIPPSDKGAFTEKFVCHYCDAEFRIRGYLTRHIKKHAVQKAYHCPFFDSNASHELKCHSTGGFSRRDTYKTHLKTRHFVYPPGVKPKDRAKSVGKCGLCGAFFTNGELWAENHIENGECPKLPKGFQNQSRKKKRKPHINVTSDSPENKNDTDEIFNSNSRREHASLKMVKTSNGVSRFISSEESYVEPKIFLNKDALEAMAIVVDESISNSPNHTAPVQRLSNNKILLQSDNFKGIQDRSGRLKKRGRKKKAVTLASPNASIATTVTSNSDVSLNSTSSNESLNNKVNGISATNANTMSTGVVKTALGVTDKSNLLGGKYTKNKTNSAVIDEQNSNSSAITSPHINSVSDHSPIDDAGLEKINTSSSLSSNDSMPIVNRDLKHYSENDARNTGIDNNVSTDIPNYEDDYIYEPLDTEQSSLIFLQQQREHPMITTGTSNNNETTYKNSNQDIAINKTLREQMNTITLSERHLRETEQYRKFYNFTMGNM</sequence>
<dbReference type="VEuPathDB" id="FungiDB:SCODWIG_01003"/>
<feature type="region of interest" description="Disordered" evidence="16">
    <location>
        <begin position="184"/>
        <end position="219"/>
    </location>
</feature>
<evidence type="ECO:0000256" key="5">
    <source>
        <dbReference type="ARBA" id="ARBA00022737"/>
    </source>
</evidence>
<dbReference type="PANTHER" id="PTHR24396:SF19">
    <property type="entry name" value="FI01119P"/>
    <property type="match status" value="1"/>
</dbReference>
<evidence type="ECO:0000256" key="1">
    <source>
        <dbReference type="ARBA" id="ARBA00004123"/>
    </source>
</evidence>
<dbReference type="InterPro" id="IPR013087">
    <property type="entry name" value="Znf_C2H2_type"/>
</dbReference>
<dbReference type="EMBL" id="UFAJ01000112">
    <property type="protein sequence ID" value="SSD59242.1"/>
    <property type="molecule type" value="Genomic_DNA"/>
</dbReference>
<name>A0A376B3P8_9ASCO</name>
<keyword evidence="11" id="KW-0539">Nucleus</keyword>
<keyword evidence="8" id="KW-0238">DNA-binding</keyword>
<evidence type="ECO:0000256" key="15">
    <source>
        <dbReference type="PROSITE-ProRule" id="PRU00042"/>
    </source>
</evidence>
<organism evidence="18 19">
    <name type="scientific">Saccharomycodes ludwigii</name>
    <dbReference type="NCBI Taxonomy" id="36035"/>
    <lineage>
        <taxon>Eukaryota</taxon>
        <taxon>Fungi</taxon>
        <taxon>Dikarya</taxon>
        <taxon>Ascomycota</taxon>
        <taxon>Saccharomycotina</taxon>
        <taxon>Saccharomycetes</taxon>
        <taxon>Saccharomycodales</taxon>
        <taxon>Saccharomycodaceae</taxon>
        <taxon>Saccharomycodes</taxon>
    </lineage>
</organism>
<keyword evidence="5" id="KW-0677">Repeat</keyword>
<feature type="domain" description="C2H2-type" evidence="17">
    <location>
        <begin position="229"/>
        <end position="256"/>
    </location>
</feature>
<dbReference type="PROSITE" id="PS50157">
    <property type="entry name" value="ZINC_FINGER_C2H2_2"/>
    <property type="match status" value="1"/>
</dbReference>
<protein>
    <recommendedName>
        <fullName evidence="14">Transcription factor STP1</fullName>
    </recommendedName>
</protein>
<comment type="subunit">
    <text evidence="12">Interacts (via Region II) with SSY5; protease component of the SPS-sensor.</text>
</comment>
<feature type="region of interest" description="Disordered" evidence="16">
    <location>
        <begin position="335"/>
        <end position="375"/>
    </location>
</feature>
<reference evidence="19" key="1">
    <citation type="submission" date="2018-06" db="EMBL/GenBank/DDBJ databases">
        <authorList>
            <person name="Guldener U."/>
        </authorList>
    </citation>
    <scope>NUCLEOTIDE SEQUENCE [LARGE SCALE GENOMIC DNA]</scope>
    <source>
        <strain evidence="19">UTAD17</strain>
    </source>
</reference>
<dbReference type="Gene3D" id="3.30.160.60">
    <property type="entry name" value="Classic Zinc Finger"/>
    <property type="match status" value="1"/>
</dbReference>
<keyword evidence="7" id="KW-0862">Zinc</keyword>
<evidence type="ECO:0000256" key="14">
    <source>
        <dbReference type="ARBA" id="ARBA00073838"/>
    </source>
</evidence>
<accession>A0A376B3P8</accession>
<evidence type="ECO:0000256" key="7">
    <source>
        <dbReference type="ARBA" id="ARBA00022833"/>
    </source>
</evidence>